<dbReference type="RefSeq" id="XP_024328463.1">
    <property type="nucleotide sequence ID" value="XM_024463876.1"/>
</dbReference>
<protein>
    <submittedName>
        <fullName evidence="1">Uncharacterized protein</fullName>
    </submittedName>
</protein>
<accession>A0A177APE4</accession>
<gene>
    <name evidence="1" type="ORF">VC83_00180</name>
</gene>
<dbReference type="EMBL" id="KV441386">
    <property type="protein sequence ID" value="OAF63193.1"/>
    <property type="molecule type" value="Genomic_DNA"/>
</dbReference>
<dbReference type="AlphaFoldDB" id="A0A177APE4"/>
<name>A0A177APE4_9PEZI</name>
<dbReference type="Proteomes" id="UP000077154">
    <property type="component" value="Unassembled WGS sequence"/>
</dbReference>
<evidence type="ECO:0000313" key="1">
    <source>
        <dbReference type="EMBL" id="OAF63193.1"/>
    </source>
</evidence>
<organism evidence="1">
    <name type="scientific">Pseudogymnoascus destructans</name>
    <dbReference type="NCBI Taxonomy" id="655981"/>
    <lineage>
        <taxon>Eukaryota</taxon>
        <taxon>Fungi</taxon>
        <taxon>Dikarya</taxon>
        <taxon>Ascomycota</taxon>
        <taxon>Pezizomycotina</taxon>
        <taxon>Leotiomycetes</taxon>
        <taxon>Thelebolales</taxon>
        <taxon>Thelebolaceae</taxon>
        <taxon>Pseudogymnoascus</taxon>
    </lineage>
</organism>
<dbReference type="OrthoDB" id="3700495at2759"/>
<proteinExistence type="predicted"/>
<sequence length="124" mass="14600">MCPFTQVRYKCGHRVFTVRAWCETYEKTHVRCKVYVVAYEKRSYACGPCRPAVKAPWMEALKIPILTQRRLSRVWRQQPPPRPVWKSPSSIKCPPSKWADHRRTILAPLHQHSHHRHHSPALVA</sequence>
<reference evidence="1" key="1">
    <citation type="submission" date="2016-03" db="EMBL/GenBank/DDBJ databases">
        <title>Updated assembly of Pseudogymnoascus destructans, the fungus causing white-nose syndrome of bats.</title>
        <authorList>
            <person name="Palmer J.M."/>
            <person name="Drees K.P."/>
            <person name="Foster J.T."/>
            <person name="Lindner D.L."/>
        </authorList>
    </citation>
    <scope>NUCLEOTIDE SEQUENCE [LARGE SCALE GENOMIC DNA]</scope>
    <source>
        <strain evidence="1">20631-21</strain>
    </source>
</reference>
<dbReference type="GeneID" id="36283279"/>